<dbReference type="AlphaFoldDB" id="A0A8J2L4G1"/>
<gene>
    <name evidence="1" type="ORF">AFUS01_LOCUS36127</name>
</gene>
<evidence type="ECO:0000313" key="1">
    <source>
        <dbReference type="EMBL" id="CAG7826056.1"/>
    </source>
</evidence>
<dbReference type="Proteomes" id="UP000708208">
    <property type="component" value="Unassembled WGS sequence"/>
</dbReference>
<name>A0A8J2L4G1_9HEXA</name>
<protein>
    <submittedName>
        <fullName evidence="1">Uncharacterized protein</fullName>
    </submittedName>
</protein>
<comment type="caution">
    <text evidence="1">The sequence shown here is derived from an EMBL/GenBank/DDBJ whole genome shotgun (WGS) entry which is preliminary data.</text>
</comment>
<accession>A0A8J2L4G1</accession>
<sequence length="67" mass="7410">MGCALYPGSSNAALGGGLATGSLADPTPDKVRQFVDDFVAETPSYEDRRGWSFDQFVNLWQLQIWQK</sequence>
<dbReference type="EMBL" id="CAJVCH010538444">
    <property type="protein sequence ID" value="CAG7826056.1"/>
    <property type="molecule type" value="Genomic_DNA"/>
</dbReference>
<keyword evidence="2" id="KW-1185">Reference proteome</keyword>
<organism evidence="1 2">
    <name type="scientific">Allacma fusca</name>
    <dbReference type="NCBI Taxonomy" id="39272"/>
    <lineage>
        <taxon>Eukaryota</taxon>
        <taxon>Metazoa</taxon>
        <taxon>Ecdysozoa</taxon>
        <taxon>Arthropoda</taxon>
        <taxon>Hexapoda</taxon>
        <taxon>Collembola</taxon>
        <taxon>Symphypleona</taxon>
        <taxon>Sminthuridae</taxon>
        <taxon>Allacma</taxon>
    </lineage>
</organism>
<proteinExistence type="predicted"/>
<reference evidence="1" key="1">
    <citation type="submission" date="2021-06" db="EMBL/GenBank/DDBJ databases">
        <authorList>
            <person name="Hodson N. C."/>
            <person name="Mongue J. A."/>
            <person name="Jaron S. K."/>
        </authorList>
    </citation>
    <scope>NUCLEOTIDE SEQUENCE</scope>
</reference>
<evidence type="ECO:0000313" key="2">
    <source>
        <dbReference type="Proteomes" id="UP000708208"/>
    </source>
</evidence>